<keyword evidence="6" id="KW-1185">Reference proteome</keyword>
<evidence type="ECO:0000256" key="3">
    <source>
        <dbReference type="ARBA" id="ARBA00022679"/>
    </source>
</evidence>
<evidence type="ECO:0000313" key="6">
    <source>
        <dbReference type="Proteomes" id="UP000317093"/>
    </source>
</evidence>
<dbReference type="CDD" id="cd03801">
    <property type="entry name" value="GT4_PimA-like"/>
    <property type="match status" value="1"/>
</dbReference>
<dbReference type="EMBL" id="CP036279">
    <property type="protein sequence ID" value="QDU62625.1"/>
    <property type="molecule type" value="Genomic_DNA"/>
</dbReference>
<dbReference type="InterPro" id="IPR001296">
    <property type="entry name" value="Glyco_trans_1"/>
</dbReference>
<proteinExistence type="inferred from homology"/>
<dbReference type="GO" id="GO:0016757">
    <property type="term" value="F:glycosyltransferase activity"/>
    <property type="evidence" value="ECO:0007669"/>
    <property type="project" value="UniProtKB-KW"/>
</dbReference>
<dbReference type="KEGG" id="knv:Pan216_34920"/>
<dbReference type="OrthoDB" id="9815351at2"/>
<dbReference type="Proteomes" id="UP000317093">
    <property type="component" value="Chromosome"/>
</dbReference>
<dbReference type="PANTHER" id="PTHR12526">
    <property type="entry name" value="GLYCOSYLTRANSFERASE"/>
    <property type="match status" value="1"/>
</dbReference>
<accession>A0A518B6M4</accession>
<evidence type="ECO:0000259" key="4">
    <source>
        <dbReference type="Pfam" id="PF00534"/>
    </source>
</evidence>
<evidence type="ECO:0000256" key="1">
    <source>
        <dbReference type="ARBA" id="ARBA00009481"/>
    </source>
</evidence>
<sequence>MEVVALVPDREHVSARYRVAQYARHLEASGFRLRMEPLAEGAVARWRQFCRPRHDQIVLLQRKLLPLWQLLLLRKSTRALIYDFDDAVFFRDSYHRRGPHSLTRAIRFRATVNVADQILAGNSYLAATAGRLSSPEKVTVVPTCVDPSRYGMASHEHRGPACLVWIGSASTLKALNRSKPILERIGASFPGTILRVICDTFPEFEHLRVEQQPWSSATETAQLRSADIGISMLPDDLWSRGKCGLKVLQYMAAGLPVIASPVGVHREIIGQGTGFLPTCEQEWVDHLSELIDNRDLRGAMGREGRQRIEQSFNVDAWGPVIVERVKEAASHQ</sequence>
<dbReference type="Pfam" id="PF00534">
    <property type="entry name" value="Glycos_transf_1"/>
    <property type="match status" value="1"/>
</dbReference>
<comment type="similarity">
    <text evidence="1">Belongs to the glycosyltransferase group 1 family. Glycosyltransferase 4 subfamily.</text>
</comment>
<gene>
    <name evidence="5" type="ORF">Pan216_34920</name>
</gene>
<feature type="domain" description="Glycosyl transferase family 1" evidence="4">
    <location>
        <begin position="243"/>
        <end position="307"/>
    </location>
</feature>
<name>A0A518B6M4_9BACT</name>
<keyword evidence="3 5" id="KW-0808">Transferase</keyword>
<evidence type="ECO:0000256" key="2">
    <source>
        <dbReference type="ARBA" id="ARBA00022676"/>
    </source>
</evidence>
<evidence type="ECO:0000313" key="5">
    <source>
        <dbReference type="EMBL" id="QDU62625.1"/>
    </source>
</evidence>
<organism evidence="5 6">
    <name type="scientific">Kolteria novifilia</name>
    <dbReference type="NCBI Taxonomy" id="2527975"/>
    <lineage>
        <taxon>Bacteria</taxon>
        <taxon>Pseudomonadati</taxon>
        <taxon>Planctomycetota</taxon>
        <taxon>Planctomycetia</taxon>
        <taxon>Kolteriales</taxon>
        <taxon>Kolteriaceae</taxon>
        <taxon>Kolteria</taxon>
    </lineage>
</organism>
<dbReference type="Gene3D" id="3.40.50.2000">
    <property type="entry name" value="Glycogen Phosphorylase B"/>
    <property type="match status" value="2"/>
</dbReference>
<dbReference type="SUPFAM" id="SSF53756">
    <property type="entry name" value="UDP-Glycosyltransferase/glycogen phosphorylase"/>
    <property type="match status" value="1"/>
</dbReference>
<keyword evidence="2" id="KW-0328">Glycosyltransferase</keyword>
<dbReference type="AlphaFoldDB" id="A0A518B6M4"/>
<dbReference type="PANTHER" id="PTHR12526:SF640">
    <property type="entry name" value="COLANIC ACID BIOSYNTHESIS GLYCOSYLTRANSFERASE WCAL-RELATED"/>
    <property type="match status" value="1"/>
</dbReference>
<protein>
    <submittedName>
        <fullName evidence="5">Glycosyl transferases group 1</fullName>
    </submittedName>
</protein>
<reference evidence="5 6" key="1">
    <citation type="submission" date="2019-02" db="EMBL/GenBank/DDBJ databases">
        <title>Deep-cultivation of Planctomycetes and their phenomic and genomic characterization uncovers novel biology.</title>
        <authorList>
            <person name="Wiegand S."/>
            <person name="Jogler M."/>
            <person name="Boedeker C."/>
            <person name="Pinto D."/>
            <person name="Vollmers J."/>
            <person name="Rivas-Marin E."/>
            <person name="Kohn T."/>
            <person name="Peeters S.H."/>
            <person name="Heuer A."/>
            <person name="Rast P."/>
            <person name="Oberbeckmann S."/>
            <person name="Bunk B."/>
            <person name="Jeske O."/>
            <person name="Meyerdierks A."/>
            <person name="Storesund J.E."/>
            <person name="Kallscheuer N."/>
            <person name="Luecker S."/>
            <person name="Lage O.M."/>
            <person name="Pohl T."/>
            <person name="Merkel B.J."/>
            <person name="Hornburger P."/>
            <person name="Mueller R.-W."/>
            <person name="Bruemmer F."/>
            <person name="Labrenz M."/>
            <person name="Spormann A.M."/>
            <person name="Op den Camp H."/>
            <person name="Overmann J."/>
            <person name="Amann R."/>
            <person name="Jetten M.S.M."/>
            <person name="Mascher T."/>
            <person name="Medema M.H."/>
            <person name="Devos D.P."/>
            <person name="Kaster A.-K."/>
            <person name="Ovreas L."/>
            <person name="Rohde M."/>
            <person name="Galperin M.Y."/>
            <person name="Jogler C."/>
        </authorList>
    </citation>
    <scope>NUCLEOTIDE SEQUENCE [LARGE SCALE GENOMIC DNA]</scope>
    <source>
        <strain evidence="5 6">Pan216</strain>
    </source>
</reference>